<dbReference type="Proteomes" id="UP000197334">
    <property type="component" value="Unassembled WGS sequence"/>
</dbReference>
<protein>
    <submittedName>
        <fullName evidence="1">Uncharacterized protein</fullName>
    </submittedName>
</protein>
<proteinExistence type="predicted"/>
<accession>A0A246S160</accession>
<organism evidence="1 2">
    <name type="scientific">Halomonas campaniensis</name>
    <dbReference type="NCBI Taxonomy" id="213554"/>
    <lineage>
        <taxon>Bacteria</taxon>
        <taxon>Pseudomonadati</taxon>
        <taxon>Pseudomonadota</taxon>
        <taxon>Gammaproteobacteria</taxon>
        <taxon>Oceanospirillales</taxon>
        <taxon>Halomonadaceae</taxon>
        <taxon>Halomonas</taxon>
    </lineage>
</organism>
<dbReference type="AlphaFoldDB" id="A0A246S160"/>
<evidence type="ECO:0000313" key="2">
    <source>
        <dbReference type="Proteomes" id="UP000197334"/>
    </source>
</evidence>
<gene>
    <name evidence="1" type="ORF">JI62_08075</name>
</gene>
<sequence>MSELKPQDSVLEQIRALIDSALKEGKCVQQLMDEVTELLRDLSSDPQMVTTEVAARQAWLASSQTFSAAHTLSGFIVAYGCALKSEGK</sequence>
<comment type="caution">
    <text evidence="1">The sequence shown here is derived from an EMBL/GenBank/DDBJ whole genome shotgun (WGS) entry which is preliminary data.</text>
</comment>
<name>A0A246S160_9GAMM</name>
<keyword evidence="2" id="KW-1185">Reference proteome</keyword>
<dbReference type="RefSeq" id="WP_088699685.1">
    <property type="nucleotide sequence ID" value="NZ_JPUA01000024.1"/>
</dbReference>
<reference evidence="1 2" key="1">
    <citation type="submission" date="2014-08" db="EMBL/GenBank/DDBJ databases">
        <title>Draft genome sequence of a novel L-asparaginase producing marine bacterium, Halomonas campaniensis.</title>
        <authorList>
            <person name="Sundarakrishnan B."/>
            <person name="Moushumi Priya A."/>
            <person name="Raman G."/>
            <person name="Sakthivel N."/>
            <person name="Park S."/>
            <person name="Jayachandran S."/>
        </authorList>
    </citation>
    <scope>NUCLEOTIDE SEQUENCE [LARGE SCALE GENOMIC DNA]</scope>
    <source>
        <strain evidence="1 2">SK03</strain>
    </source>
</reference>
<dbReference type="EMBL" id="JPUA01000024">
    <property type="protein sequence ID" value="OWV30164.1"/>
    <property type="molecule type" value="Genomic_DNA"/>
</dbReference>
<evidence type="ECO:0000313" key="1">
    <source>
        <dbReference type="EMBL" id="OWV30164.1"/>
    </source>
</evidence>